<proteinExistence type="predicted"/>
<accession>A0ABQ4SX55</accession>
<name>A0ABQ4SX55_9HYPH</name>
<sequence>MKIAVKVLGKRFDMDLWWGSFSVTLGRLIEVLYSGDDGTRGHQWFDWLDHGNGYHEVWLGRRYLSFTWGPTWERARSAA</sequence>
<evidence type="ECO:0000313" key="2">
    <source>
        <dbReference type="Proteomes" id="UP001055102"/>
    </source>
</evidence>
<evidence type="ECO:0000313" key="1">
    <source>
        <dbReference type="EMBL" id="GJE06468.1"/>
    </source>
</evidence>
<keyword evidence="2" id="KW-1185">Reference proteome</keyword>
<reference evidence="1" key="1">
    <citation type="journal article" date="2021" name="Front. Microbiol.">
        <title>Comprehensive Comparative Genomics and Phenotyping of Methylobacterium Species.</title>
        <authorList>
            <person name="Alessa O."/>
            <person name="Ogura Y."/>
            <person name="Fujitani Y."/>
            <person name="Takami H."/>
            <person name="Hayashi T."/>
            <person name="Sahin N."/>
            <person name="Tani A."/>
        </authorList>
    </citation>
    <scope>NUCLEOTIDE SEQUENCE</scope>
    <source>
        <strain evidence="1">LMG 23639</strain>
    </source>
</reference>
<dbReference type="EMBL" id="BPQR01000030">
    <property type="protein sequence ID" value="GJE06468.1"/>
    <property type="molecule type" value="Genomic_DNA"/>
</dbReference>
<reference evidence="1" key="2">
    <citation type="submission" date="2021-08" db="EMBL/GenBank/DDBJ databases">
        <authorList>
            <person name="Tani A."/>
            <person name="Ola A."/>
            <person name="Ogura Y."/>
            <person name="Katsura K."/>
            <person name="Hayashi T."/>
        </authorList>
    </citation>
    <scope>NUCLEOTIDE SEQUENCE</scope>
    <source>
        <strain evidence="1">LMG 23639</strain>
    </source>
</reference>
<protein>
    <submittedName>
        <fullName evidence="1">Uncharacterized protein</fullName>
    </submittedName>
</protein>
<dbReference type="Proteomes" id="UP001055102">
    <property type="component" value="Unassembled WGS sequence"/>
</dbReference>
<organism evidence="1 2">
    <name type="scientific">Methylobacterium jeotgali</name>
    <dbReference type="NCBI Taxonomy" id="381630"/>
    <lineage>
        <taxon>Bacteria</taxon>
        <taxon>Pseudomonadati</taxon>
        <taxon>Pseudomonadota</taxon>
        <taxon>Alphaproteobacteria</taxon>
        <taxon>Hyphomicrobiales</taxon>
        <taxon>Methylobacteriaceae</taxon>
        <taxon>Methylobacterium</taxon>
    </lineage>
</organism>
<gene>
    <name evidence="1" type="ORF">AOPFMNJM_1788</name>
</gene>
<comment type="caution">
    <text evidence="1">The sequence shown here is derived from an EMBL/GenBank/DDBJ whole genome shotgun (WGS) entry which is preliminary data.</text>
</comment>